<feature type="compositionally biased region" description="Low complexity" evidence="1">
    <location>
        <begin position="528"/>
        <end position="537"/>
    </location>
</feature>
<feature type="region of interest" description="Disordered" evidence="1">
    <location>
        <begin position="490"/>
        <end position="537"/>
    </location>
</feature>
<feature type="compositionally biased region" description="Polar residues" evidence="1">
    <location>
        <begin position="627"/>
        <end position="636"/>
    </location>
</feature>
<dbReference type="Proteomes" id="UP000070412">
    <property type="component" value="Unassembled WGS sequence"/>
</dbReference>
<dbReference type="EMBL" id="WVUK01000060">
    <property type="protein sequence ID" value="KAF7491198.1"/>
    <property type="molecule type" value="Genomic_DNA"/>
</dbReference>
<keyword evidence="4" id="KW-1185">Reference proteome</keyword>
<name>A0A834RCI5_SARSC</name>
<reference evidence="3" key="3">
    <citation type="submission" date="2022-06" db="UniProtKB">
        <authorList>
            <consortium name="EnsemblMetazoa"/>
        </authorList>
    </citation>
    <scope>IDENTIFICATION</scope>
</reference>
<sequence length="1070" mass="123018">MNFPLFISHICDMFIKKNHRSNAMQQQSKLKKSSGASLLQTSCSKNSSKKGKKLTKEQNQTKKSIASCTSNKSRSSPSAKRQNDSSKSFSNGSVNKINSGRVHNNSNVLRKFKNIASDNCNGNDRIKNNAKNDAIIDLIELNFSKKLEPNYKIPKTSSSVAHPYSSTSYSTTSNSVCSLIKQSKKQIKSEADDEQKIPSINTSGYRPSVLDQAISFLKQNESSNCQIDFNQEGQKTFQNLSSDYLKVHFNSFQWVLEDNLTQIRQKKHECSIEREIFSSFFNTVSFRRNESVEIPQKLKKLWEKETKIKVMATQCSLLNLCSEEKRHFYHSILNVSEKELTIENNIAKKENDMITNWELVSLKHAFNAFPNQNLSVSHGDTSSSSTSKECQIVSEDELTIKKKSKKIRNKKNHRAQKPSQLIDQYVTMFSIEKFEKFNSFVHKIILNMNDFSLKSIRAFVRTNLELFGYTKFLLEEFCHSSINIDQSKSINSSSKENHAEELPLKRRRRSSSKALDYDPNVSKKRNQSSNSLSPSTSKPIYENQFDIPWMTRTQMKYFYQNVINENHINGTNISKDSLLNHQTFQSLVSNEYFQKLLFEIRERQLILKIFSALRGFRKSRKIIHYPSSDSQDGSWRSNKRRRRRQYDSTKSSQRRKKLIQFNNSRSESFSCEQLGCNGIECLKKFDLPSISYEDKSTRSATSSVDCSFANEENSMMTTFDFLDSSMKAIKKTSPIINTEQSNDKNHNFGKSNAKNGKMISPSKCEMTLRSRSSSNSCQESTVLPASQTPALCSQNEIKVIFSYDNTNCFKSFVEIDFSDAHDPSETDVSNNFTREKHKRLKATKRTISKLDESSQLSLSYMSSTSSSPSTSSCITNSNDFNEDLSNYTLAIKKFTSKILPKVCFNLSILKQIANLLVKDFQLNRMDSELKRLDLEILNFYYQYLYKSKNLSDTEISNILMKIEDHYCLTGNFVNQSLQIMAAAPNSQQMCSVFCERSNWSRLLINFNSSRSYHQDLFYSIVSSLGETITDDKRKFLLALNQKIDWQKFDRLDHLKHQFAKRAISVAKRKG</sequence>
<evidence type="ECO:0000256" key="1">
    <source>
        <dbReference type="SAM" id="MobiDB-lite"/>
    </source>
</evidence>
<feature type="region of interest" description="Disordered" evidence="1">
    <location>
        <begin position="22"/>
        <end position="105"/>
    </location>
</feature>
<evidence type="ECO:0000313" key="3">
    <source>
        <dbReference type="EnsemblMetazoa" id="KAF7491198.1"/>
    </source>
</evidence>
<dbReference type="OrthoDB" id="10469807at2759"/>
<reference evidence="4" key="1">
    <citation type="journal article" date="2020" name="PLoS Negl. Trop. Dis.">
        <title>High-quality nuclear genome for Sarcoptes scabiei-A critical resource for a neglected parasite.</title>
        <authorList>
            <person name="Korhonen P.K."/>
            <person name="Gasser R.B."/>
            <person name="Ma G."/>
            <person name="Wang T."/>
            <person name="Stroehlein A.J."/>
            <person name="Young N.D."/>
            <person name="Ang C.S."/>
            <person name="Fernando D.D."/>
            <person name="Lu H.C."/>
            <person name="Taylor S."/>
            <person name="Reynolds S.L."/>
            <person name="Mofiz E."/>
            <person name="Najaraj S.H."/>
            <person name="Gowda H."/>
            <person name="Madugundu A."/>
            <person name="Renuse S."/>
            <person name="Holt D."/>
            <person name="Pandey A."/>
            <person name="Papenfuss A.T."/>
            <person name="Fischer K."/>
        </authorList>
    </citation>
    <scope>NUCLEOTIDE SEQUENCE [LARGE SCALE GENOMIC DNA]</scope>
</reference>
<evidence type="ECO:0000313" key="2">
    <source>
        <dbReference type="EMBL" id="KAF7491198.1"/>
    </source>
</evidence>
<organism evidence="2">
    <name type="scientific">Sarcoptes scabiei</name>
    <name type="common">Itch mite</name>
    <name type="synonym">Acarus scabiei</name>
    <dbReference type="NCBI Taxonomy" id="52283"/>
    <lineage>
        <taxon>Eukaryota</taxon>
        <taxon>Metazoa</taxon>
        <taxon>Ecdysozoa</taxon>
        <taxon>Arthropoda</taxon>
        <taxon>Chelicerata</taxon>
        <taxon>Arachnida</taxon>
        <taxon>Acari</taxon>
        <taxon>Acariformes</taxon>
        <taxon>Sarcoptiformes</taxon>
        <taxon>Astigmata</taxon>
        <taxon>Psoroptidia</taxon>
        <taxon>Sarcoptoidea</taxon>
        <taxon>Sarcoptidae</taxon>
        <taxon>Sarcoptinae</taxon>
        <taxon>Sarcoptes</taxon>
    </lineage>
</organism>
<reference evidence="2" key="2">
    <citation type="submission" date="2020-01" db="EMBL/GenBank/DDBJ databases">
        <authorList>
            <person name="Korhonen P.K.K."/>
            <person name="Guangxu M.G."/>
            <person name="Wang T.W."/>
            <person name="Stroehlein A.J.S."/>
            <person name="Young N.D."/>
            <person name="Ang C.-S.A."/>
            <person name="Fernando D.W.F."/>
            <person name="Lu H.L."/>
            <person name="Taylor S.T."/>
            <person name="Ehtesham M.E.M."/>
            <person name="Najaraj S.H.N."/>
            <person name="Harsha G.H.G."/>
            <person name="Madugundu A.M."/>
            <person name="Renuse S.R."/>
            <person name="Holt D.H."/>
            <person name="Pandey A.P."/>
            <person name="Papenfuss A.P."/>
            <person name="Gasser R.B.G."/>
            <person name="Fischer K.F."/>
        </authorList>
    </citation>
    <scope>NUCLEOTIDE SEQUENCE</scope>
    <source>
        <strain evidence="2">SSS_KF_BRIS2020</strain>
    </source>
</reference>
<dbReference type="AlphaFoldDB" id="A0A834RCI5"/>
<feature type="compositionally biased region" description="Polar residues" evidence="1">
    <location>
        <begin position="61"/>
        <end position="105"/>
    </location>
</feature>
<accession>A0A834RCI5</accession>
<feature type="compositionally biased region" description="Basic and acidic residues" evidence="1">
    <location>
        <begin position="495"/>
        <end position="504"/>
    </location>
</feature>
<gene>
    <name evidence="2" type="ORF">SSS_3589</name>
</gene>
<feature type="region of interest" description="Disordered" evidence="1">
    <location>
        <begin position="627"/>
        <end position="655"/>
    </location>
</feature>
<evidence type="ECO:0000313" key="4">
    <source>
        <dbReference type="Proteomes" id="UP000070412"/>
    </source>
</evidence>
<protein>
    <submittedName>
        <fullName evidence="2 3">Uncharacterized protein</fullName>
    </submittedName>
</protein>
<dbReference type="EnsemblMetazoa" id="SSS_3589s_mrna">
    <property type="protein sequence ID" value="KAF7491198.1"/>
    <property type="gene ID" value="SSS_3589"/>
</dbReference>
<proteinExistence type="predicted"/>
<feature type="compositionally biased region" description="Low complexity" evidence="1">
    <location>
        <begin position="25"/>
        <end position="46"/>
    </location>
</feature>